<comment type="caution">
    <text evidence="2">The sequence shown here is derived from an EMBL/GenBank/DDBJ whole genome shotgun (WGS) entry which is preliminary data.</text>
</comment>
<feature type="compositionally biased region" description="Basic and acidic residues" evidence="1">
    <location>
        <begin position="41"/>
        <end position="52"/>
    </location>
</feature>
<feature type="compositionally biased region" description="Acidic residues" evidence="1">
    <location>
        <begin position="1"/>
        <end position="10"/>
    </location>
</feature>
<dbReference type="EMBL" id="JAQQWK010000009">
    <property type="protein sequence ID" value="KAK8035262.1"/>
    <property type="molecule type" value="Genomic_DNA"/>
</dbReference>
<dbReference type="Proteomes" id="UP001444661">
    <property type="component" value="Unassembled WGS sequence"/>
</dbReference>
<keyword evidence="3" id="KW-1185">Reference proteome</keyword>
<sequence>MGDEGEDVDDSGAGKKASSGLREGGTEAPTGGDRLQNGHRGCPEQENARMRPEAGSPIKSRTQASRERERVSANMEDQHAEVAPREDATARDPARRTAERSQAVPGAQ</sequence>
<name>A0ABR1SLS5_9PEZI</name>
<evidence type="ECO:0000256" key="1">
    <source>
        <dbReference type="SAM" id="MobiDB-lite"/>
    </source>
</evidence>
<feature type="compositionally biased region" description="Basic and acidic residues" evidence="1">
    <location>
        <begin position="64"/>
        <end position="99"/>
    </location>
</feature>
<reference evidence="2 3" key="1">
    <citation type="submission" date="2023-01" db="EMBL/GenBank/DDBJ databases">
        <title>Analysis of 21 Apiospora genomes using comparative genomics revels a genus with tremendous synthesis potential of carbohydrate active enzymes and secondary metabolites.</title>
        <authorList>
            <person name="Sorensen T."/>
        </authorList>
    </citation>
    <scope>NUCLEOTIDE SEQUENCE [LARGE SCALE GENOMIC DNA]</scope>
    <source>
        <strain evidence="2 3">CBS 33761</strain>
    </source>
</reference>
<evidence type="ECO:0000313" key="2">
    <source>
        <dbReference type="EMBL" id="KAK8035262.1"/>
    </source>
</evidence>
<proteinExistence type="predicted"/>
<protein>
    <submittedName>
        <fullName evidence="2">Uncharacterized protein</fullName>
    </submittedName>
</protein>
<gene>
    <name evidence="2" type="ORF">PG993_010257</name>
</gene>
<accession>A0ABR1SLS5</accession>
<organism evidence="2 3">
    <name type="scientific">Apiospora rasikravindrae</name>
    <dbReference type="NCBI Taxonomy" id="990691"/>
    <lineage>
        <taxon>Eukaryota</taxon>
        <taxon>Fungi</taxon>
        <taxon>Dikarya</taxon>
        <taxon>Ascomycota</taxon>
        <taxon>Pezizomycotina</taxon>
        <taxon>Sordariomycetes</taxon>
        <taxon>Xylariomycetidae</taxon>
        <taxon>Amphisphaeriales</taxon>
        <taxon>Apiosporaceae</taxon>
        <taxon>Apiospora</taxon>
    </lineage>
</organism>
<evidence type="ECO:0000313" key="3">
    <source>
        <dbReference type="Proteomes" id="UP001444661"/>
    </source>
</evidence>
<feature type="region of interest" description="Disordered" evidence="1">
    <location>
        <begin position="1"/>
        <end position="108"/>
    </location>
</feature>